<comment type="caution">
    <text evidence="1">The sequence shown here is derived from an EMBL/GenBank/DDBJ whole genome shotgun (WGS) entry which is preliminary data.</text>
</comment>
<keyword evidence="2" id="KW-1185">Reference proteome</keyword>
<sequence length="175" mass="20449">LKEVEIAIEELQELTKVAELVKLLYPYEVVTKKLSAKLDCVVTNNVDVQKFRTLLHESIQNQFLEPTKPIRLAAFLDPRTKDLQIFTEEEKNRMISEARIEYLELATNYYEKNDTSDIEPSDIINADDDIFSDPSVTYLQERSSEQNDDDNITNREFNSYLLLPRVLSETDILQW</sequence>
<name>A0ACA9LL43_9GLOM</name>
<proteinExistence type="predicted"/>
<evidence type="ECO:0000313" key="1">
    <source>
        <dbReference type="EMBL" id="CAG8536861.1"/>
    </source>
</evidence>
<feature type="non-terminal residue" evidence="1">
    <location>
        <position position="1"/>
    </location>
</feature>
<organism evidence="1 2">
    <name type="scientific">Scutellospora calospora</name>
    <dbReference type="NCBI Taxonomy" id="85575"/>
    <lineage>
        <taxon>Eukaryota</taxon>
        <taxon>Fungi</taxon>
        <taxon>Fungi incertae sedis</taxon>
        <taxon>Mucoromycota</taxon>
        <taxon>Glomeromycotina</taxon>
        <taxon>Glomeromycetes</taxon>
        <taxon>Diversisporales</taxon>
        <taxon>Gigasporaceae</taxon>
        <taxon>Scutellospora</taxon>
    </lineage>
</organism>
<evidence type="ECO:0000313" key="2">
    <source>
        <dbReference type="Proteomes" id="UP000789860"/>
    </source>
</evidence>
<reference evidence="1" key="1">
    <citation type="submission" date="2021-06" db="EMBL/GenBank/DDBJ databases">
        <authorList>
            <person name="Kallberg Y."/>
            <person name="Tangrot J."/>
            <person name="Rosling A."/>
        </authorList>
    </citation>
    <scope>NUCLEOTIDE SEQUENCE</scope>
    <source>
        <strain evidence="1">AU212A</strain>
    </source>
</reference>
<dbReference type="Proteomes" id="UP000789860">
    <property type="component" value="Unassembled WGS sequence"/>
</dbReference>
<accession>A0ACA9LL43</accession>
<protein>
    <submittedName>
        <fullName evidence="1">7430_t:CDS:1</fullName>
    </submittedName>
</protein>
<dbReference type="EMBL" id="CAJVPM010006599">
    <property type="protein sequence ID" value="CAG8536861.1"/>
    <property type="molecule type" value="Genomic_DNA"/>
</dbReference>
<gene>
    <name evidence="1" type="ORF">SCALOS_LOCUS4681</name>
</gene>